<dbReference type="InterPro" id="IPR011335">
    <property type="entry name" value="Restrct_endonuc-II-like"/>
</dbReference>
<reference evidence="2 4" key="1">
    <citation type="submission" date="2019-12" db="EMBL/GenBank/DDBJ databases">
        <title>Whole genome shotgun sequence of Streptomyces libani subsp. libani NBRC 13452.</title>
        <authorList>
            <person name="Ichikawa N."/>
            <person name="Kimura A."/>
            <person name="Kitahashi Y."/>
            <person name="Komaki H."/>
            <person name="Tamura T."/>
        </authorList>
    </citation>
    <scope>NUCLEOTIDE SEQUENCE [LARGE SCALE GENOMIC DNA]</scope>
    <source>
        <strain evidence="2 4">NBRC 13452</strain>
    </source>
</reference>
<keyword evidence="3" id="KW-0378">Hydrolase</keyword>
<protein>
    <submittedName>
        <fullName evidence="3">Uma2 family endonuclease</fullName>
    </submittedName>
</protein>
<evidence type="ECO:0000313" key="4">
    <source>
        <dbReference type="Proteomes" id="UP000429552"/>
    </source>
</evidence>
<dbReference type="CDD" id="cd06260">
    <property type="entry name" value="DUF820-like"/>
    <property type="match status" value="1"/>
</dbReference>
<dbReference type="EMBL" id="BLIP01000001">
    <property type="protein sequence ID" value="GFE22177.1"/>
    <property type="molecule type" value="Genomic_DNA"/>
</dbReference>
<name>A0A640TEV1_STRNI</name>
<organism evidence="2 4">
    <name type="scientific">Streptomyces nigrescens</name>
    <dbReference type="NCBI Taxonomy" id="1920"/>
    <lineage>
        <taxon>Bacteria</taxon>
        <taxon>Bacillati</taxon>
        <taxon>Actinomycetota</taxon>
        <taxon>Actinomycetes</taxon>
        <taxon>Kitasatosporales</taxon>
        <taxon>Streptomycetaceae</taxon>
        <taxon>Streptomyces</taxon>
    </lineage>
</organism>
<dbReference type="SUPFAM" id="SSF52980">
    <property type="entry name" value="Restriction endonuclease-like"/>
    <property type="match status" value="1"/>
</dbReference>
<keyword evidence="3" id="KW-0255">Endonuclease</keyword>
<gene>
    <name evidence="2" type="ORF">Sliba_26300</name>
    <name evidence="3" type="ORF">STRLI_002636</name>
</gene>
<dbReference type="RefSeq" id="WP_159486254.1">
    <property type="nucleotide sequence ID" value="NZ_BLIP01000001.1"/>
</dbReference>
<dbReference type="Pfam" id="PF05685">
    <property type="entry name" value="Uma2"/>
    <property type="match status" value="1"/>
</dbReference>
<dbReference type="AlphaFoldDB" id="A0A640TEV1"/>
<keyword evidence="3" id="KW-0540">Nuclease</keyword>
<evidence type="ECO:0000313" key="5">
    <source>
        <dbReference type="Proteomes" id="UP001210609"/>
    </source>
</evidence>
<accession>A0A640TEV1</accession>
<dbReference type="Gene3D" id="3.90.1570.10">
    <property type="entry name" value="tt1808, chain A"/>
    <property type="match status" value="1"/>
</dbReference>
<dbReference type="Proteomes" id="UP000429552">
    <property type="component" value="Unassembled WGS sequence"/>
</dbReference>
<reference evidence="3 5" key="2">
    <citation type="submission" date="2022-12" db="EMBL/GenBank/DDBJ databases">
        <authorList>
            <person name="Ruckert C."/>
            <person name="Busche T."/>
            <person name="Kalinowski J."/>
            <person name="Wittmann C."/>
        </authorList>
    </citation>
    <scope>NUCLEOTIDE SEQUENCE [LARGE SCALE GENOMIC DNA]</scope>
    <source>
        <strain evidence="3 5">DSM 40555</strain>
    </source>
</reference>
<evidence type="ECO:0000259" key="1">
    <source>
        <dbReference type="Pfam" id="PF05685"/>
    </source>
</evidence>
<dbReference type="PANTHER" id="PTHR35400">
    <property type="entry name" value="SLR1083 PROTEIN"/>
    <property type="match status" value="1"/>
</dbReference>
<proteinExistence type="predicted"/>
<dbReference type="EMBL" id="CP114202">
    <property type="protein sequence ID" value="WAT96772.1"/>
    <property type="molecule type" value="Genomic_DNA"/>
</dbReference>
<dbReference type="PANTHER" id="PTHR35400:SF3">
    <property type="entry name" value="SLL1072 PROTEIN"/>
    <property type="match status" value="1"/>
</dbReference>
<keyword evidence="5" id="KW-1185">Reference proteome</keyword>
<sequence length="195" mass="21987">MTALVDRPHIMETGHFEEVAQILARLEKGARLEFTDGKIRSKAVPDGSHGRIMEWLTRRCVQARPELWLYRDQGLKVQAHRVGRARPDGELAPSGAFAGRGEWADPDPALMVVAVTSHDADTDQRDRVEMPRVYAETGIPLYLLVDRESRQVLVHSEPDGGRHAVRHSVSYGRRIRLPDPVGITLETEQLKDWVS</sequence>
<evidence type="ECO:0000313" key="2">
    <source>
        <dbReference type="EMBL" id="GFE22177.1"/>
    </source>
</evidence>
<evidence type="ECO:0000313" key="3">
    <source>
        <dbReference type="EMBL" id="WAT96772.1"/>
    </source>
</evidence>
<dbReference type="InterPro" id="IPR012296">
    <property type="entry name" value="Nuclease_put_TT1808"/>
</dbReference>
<dbReference type="Proteomes" id="UP001210609">
    <property type="component" value="Chromosome"/>
</dbReference>
<dbReference type="InterPro" id="IPR008538">
    <property type="entry name" value="Uma2"/>
</dbReference>
<dbReference type="GO" id="GO:0004519">
    <property type="term" value="F:endonuclease activity"/>
    <property type="evidence" value="ECO:0007669"/>
    <property type="project" value="UniProtKB-KW"/>
</dbReference>
<feature type="domain" description="Putative restriction endonuclease" evidence="1">
    <location>
        <begin position="21"/>
        <end position="185"/>
    </location>
</feature>